<dbReference type="Proteomes" id="UP000440578">
    <property type="component" value="Unassembled WGS sequence"/>
</dbReference>
<reference evidence="2 3" key="1">
    <citation type="submission" date="2019-07" db="EMBL/GenBank/DDBJ databases">
        <title>Draft genome assembly of a fouling barnacle, Amphibalanus amphitrite (Darwin, 1854): The first reference genome for Thecostraca.</title>
        <authorList>
            <person name="Kim W."/>
        </authorList>
    </citation>
    <scope>NUCLEOTIDE SEQUENCE [LARGE SCALE GENOMIC DNA]</scope>
    <source>
        <strain evidence="2">SNU_AA5</strain>
        <tissue evidence="2">Soma without cirri and trophi</tissue>
    </source>
</reference>
<organism evidence="2 3">
    <name type="scientific">Amphibalanus amphitrite</name>
    <name type="common">Striped barnacle</name>
    <name type="synonym">Balanus amphitrite</name>
    <dbReference type="NCBI Taxonomy" id="1232801"/>
    <lineage>
        <taxon>Eukaryota</taxon>
        <taxon>Metazoa</taxon>
        <taxon>Ecdysozoa</taxon>
        <taxon>Arthropoda</taxon>
        <taxon>Crustacea</taxon>
        <taxon>Multicrustacea</taxon>
        <taxon>Cirripedia</taxon>
        <taxon>Thoracica</taxon>
        <taxon>Thoracicalcarea</taxon>
        <taxon>Balanomorpha</taxon>
        <taxon>Balanoidea</taxon>
        <taxon>Balanidae</taxon>
        <taxon>Amphibalaninae</taxon>
        <taxon>Amphibalanus</taxon>
    </lineage>
</organism>
<evidence type="ECO:0000313" key="3">
    <source>
        <dbReference type="Proteomes" id="UP000440578"/>
    </source>
</evidence>
<feature type="compositionally biased region" description="Basic and acidic residues" evidence="1">
    <location>
        <begin position="61"/>
        <end position="86"/>
    </location>
</feature>
<protein>
    <submittedName>
        <fullName evidence="2">Uncharacterized protein</fullName>
    </submittedName>
</protein>
<name>A0A6A4VW66_AMPAM</name>
<proteinExistence type="predicted"/>
<feature type="compositionally biased region" description="Basic and acidic residues" evidence="1">
    <location>
        <begin position="117"/>
        <end position="144"/>
    </location>
</feature>
<accession>A0A6A4VW66</accession>
<dbReference type="OrthoDB" id="5983381at2759"/>
<gene>
    <name evidence="2" type="ORF">FJT64_006860</name>
</gene>
<dbReference type="AlphaFoldDB" id="A0A6A4VW66"/>
<keyword evidence="3" id="KW-1185">Reference proteome</keyword>
<comment type="caution">
    <text evidence="2">The sequence shown here is derived from an EMBL/GenBank/DDBJ whole genome shotgun (WGS) entry which is preliminary data.</text>
</comment>
<dbReference type="EMBL" id="VIIS01001605">
    <property type="protein sequence ID" value="KAF0295640.1"/>
    <property type="molecule type" value="Genomic_DNA"/>
</dbReference>
<feature type="region of interest" description="Disordered" evidence="1">
    <location>
        <begin position="61"/>
        <end position="162"/>
    </location>
</feature>
<evidence type="ECO:0000313" key="2">
    <source>
        <dbReference type="EMBL" id="KAF0295640.1"/>
    </source>
</evidence>
<sequence>MAAGTTAQSRYSGGNYCPVTVQRRVTCLVQNGTEEYSASDYSKCYRTGNWNDCQFDVPERPELTAETVCPERRDHPEYRDLPETGVRKAGPASRGRPVCPDPEGRQVPPAPGPYYRPEQERESQDQRDQRDHPVPPDPRGRLDHQVYPVSDSGRGKADIKRS</sequence>
<evidence type="ECO:0000256" key="1">
    <source>
        <dbReference type="SAM" id="MobiDB-lite"/>
    </source>
</evidence>
<feature type="compositionally biased region" description="Basic and acidic residues" evidence="1">
    <location>
        <begin position="153"/>
        <end position="162"/>
    </location>
</feature>